<dbReference type="CDD" id="cd00054">
    <property type="entry name" value="EGF_CA"/>
    <property type="match status" value="1"/>
</dbReference>
<dbReference type="Pfam" id="PF00054">
    <property type="entry name" value="Laminin_G_1"/>
    <property type="match status" value="1"/>
</dbReference>
<evidence type="ECO:0000259" key="4">
    <source>
        <dbReference type="PROSITE" id="PS50026"/>
    </source>
</evidence>
<evidence type="ECO:0000313" key="6">
    <source>
        <dbReference type="RefSeq" id="XP_006820428.1"/>
    </source>
</evidence>
<dbReference type="PROSITE" id="PS50026">
    <property type="entry name" value="EGF_3"/>
    <property type="match status" value="3"/>
</dbReference>
<dbReference type="PANTHER" id="PTHR15036">
    <property type="entry name" value="PIKACHURIN-LIKE PROTEIN"/>
    <property type="match status" value="1"/>
</dbReference>
<dbReference type="Gene3D" id="3.40.50.980">
    <property type="match status" value="1"/>
</dbReference>
<dbReference type="InterPro" id="IPR000742">
    <property type="entry name" value="EGF"/>
</dbReference>
<dbReference type="Gene3D" id="2.10.25.10">
    <property type="entry name" value="Laminin"/>
    <property type="match status" value="1"/>
</dbReference>
<dbReference type="InterPro" id="IPR013320">
    <property type="entry name" value="ConA-like_dom_sf"/>
</dbReference>
<dbReference type="PANTHER" id="PTHR15036:SF85">
    <property type="entry name" value="SP2353, ISOFORM A"/>
    <property type="match status" value="1"/>
</dbReference>
<organism evidence="5 6">
    <name type="scientific">Saccoglossus kowalevskii</name>
    <name type="common">Acorn worm</name>
    <dbReference type="NCBI Taxonomy" id="10224"/>
    <lineage>
        <taxon>Eukaryota</taxon>
        <taxon>Metazoa</taxon>
        <taxon>Hemichordata</taxon>
        <taxon>Enteropneusta</taxon>
        <taxon>Harrimaniidae</taxon>
        <taxon>Saccoglossus</taxon>
    </lineage>
</organism>
<evidence type="ECO:0000313" key="5">
    <source>
        <dbReference type="Proteomes" id="UP000694865"/>
    </source>
</evidence>
<dbReference type="InterPro" id="IPR001791">
    <property type="entry name" value="Laminin_G"/>
</dbReference>
<dbReference type="SUPFAM" id="SSF56801">
    <property type="entry name" value="Acetyl-CoA synthetase-like"/>
    <property type="match status" value="1"/>
</dbReference>
<evidence type="ECO:0000256" key="2">
    <source>
        <dbReference type="PROSITE-ProRule" id="PRU00076"/>
    </source>
</evidence>
<dbReference type="PROSITE" id="PS50025">
    <property type="entry name" value="LAM_G_DOMAIN"/>
    <property type="match status" value="2"/>
</dbReference>
<feature type="domain" description="Laminin G" evidence="3">
    <location>
        <begin position="1"/>
        <end position="108"/>
    </location>
</feature>
<feature type="disulfide bond" evidence="2">
    <location>
        <begin position="438"/>
        <end position="447"/>
    </location>
</feature>
<dbReference type="Gene3D" id="2.60.120.200">
    <property type="match status" value="2"/>
</dbReference>
<proteinExistence type="predicted"/>
<dbReference type="PROSITE" id="PS00022">
    <property type="entry name" value="EGF_1"/>
    <property type="match status" value="3"/>
</dbReference>
<comment type="caution">
    <text evidence="2">Lacks conserved residue(s) required for the propagation of feature annotation.</text>
</comment>
<reference evidence="6" key="1">
    <citation type="submission" date="2025-08" db="UniProtKB">
        <authorList>
            <consortium name="RefSeq"/>
        </authorList>
    </citation>
    <scope>IDENTIFICATION</scope>
    <source>
        <tissue evidence="6">Testes</tissue>
    </source>
</reference>
<dbReference type="RefSeq" id="XP_006820428.1">
    <property type="nucleotide sequence ID" value="XM_006820365.1"/>
</dbReference>
<feature type="domain" description="EGF-like" evidence="4">
    <location>
        <begin position="104"/>
        <end position="144"/>
    </location>
</feature>
<feature type="domain" description="Laminin G" evidence="3">
    <location>
        <begin position="189"/>
        <end position="369"/>
    </location>
</feature>
<sequence>AAVAVSNNVISLNEWHTIQATRTGKDGTLMIDDGDMISSQAVGGAQELDVGEVTYIGGVPASIDIPASARVNRGYIGCIRDVQIQGSLINLSAASEGKAVEDCAPSICSIPSTCPDIAQCVEDETEPNGYRCQCPIGYTGTDCDLTTCGSLGDIQCDNGGTCYTDATGQSLCLCTYLYSGPTCSNELIFTLPSFSGLSYLEYPKEIIVSDGDPTVNSFNLVLRVDDSSPNALLLWNGKSSTTDFISLGIYNGTLEFRYNLGSGIGQVVADTVPMVDNSWYNVIVQSVKPADHIMLRAKINKSYYHSTSNVPLAAVTVKDILDSVVEKIPDKEAYVFPVEKIRLTFAELQMQVNALATGFINMGLKRGDTLGILSSRAPEYVLVQLAAAQIGVILARFHIGLTHRMDCEMTTCGISGDIQCDNGGTCYTDATGQSLCLCTYLYSGPTCSNELIFTLPSFSGFSYLEYPTEIIVRLSLTTTNMYSSYLQLLFGVGGTGARVKER</sequence>
<evidence type="ECO:0000259" key="3">
    <source>
        <dbReference type="PROSITE" id="PS50025"/>
    </source>
</evidence>
<dbReference type="InterPro" id="IPR000873">
    <property type="entry name" value="AMP-dep_synth/lig_dom"/>
</dbReference>
<dbReference type="GeneID" id="102803622"/>
<protein>
    <submittedName>
        <fullName evidence="6">Basement membrane-specific heparan sulfate proteoglycan core protein-like</fullName>
    </submittedName>
</protein>
<feature type="disulfide bond" evidence="2">
    <location>
        <begin position="174"/>
        <end position="183"/>
    </location>
</feature>
<dbReference type="Pfam" id="PF00501">
    <property type="entry name" value="AMP-binding"/>
    <property type="match status" value="1"/>
</dbReference>
<feature type="domain" description="EGF-like" evidence="4">
    <location>
        <begin position="408"/>
        <end position="448"/>
    </location>
</feature>
<dbReference type="SUPFAM" id="SSF49899">
    <property type="entry name" value="Concanavalin A-like lectins/glucanases"/>
    <property type="match status" value="2"/>
</dbReference>
<dbReference type="InterPro" id="IPR050372">
    <property type="entry name" value="Neurexin-related_CASP"/>
</dbReference>
<gene>
    <name evidence="6" type="primary">LOC102803622</name>
</gene>
<keyword evidence="5" id="KW-1185">Reference proteome</keyword>
<feature type="non-terminal residue" evidence="6">
    <location>
        <position position="1"/>
    </location>
</feature>
<dbReference type="SMART" id="SM00181">
    <property type="entry name" value="EGF"/>
    <property type="match status" value="3"/>
</dbReference>
<name>A0ABM0MK87_SACKO</name>
<dbReference type="PROSITE" id="PS01186">
    <property type="entry name" value="EGF_2"/>
    <property type="match status" value="1"/>
</dbReference>
<feature type="domain" description="EGF-like" evidence="4">
    <location>
        <begin position="145"/>
        <end position="184"/>
    </location>
</feature>
<accession>A0ABM0MK87</accession>
<keyword evidence="1 2" id="KW-1015">Disulfide bond</keyword>
<feature type="disulfide bond" evidence="2">
    <location>
        <begin position="134"/>
        <end position="143"/>
    </location>
</feature>
<dbReference type="CDD" id="cd00110">
    <property type="entry name" value="LamG"/>
    <property type="match status" value="2"/>
</dbReference>
<evidence type="ECO:0000256" key="1">
    <source>
        <dbReference type="ARBA" id="ARBA00023157"/>
    </source>
</evidence>
<dbReference type="Proteomes" id="UP000694865">
    <property type="component" value="Unplaced"/>
</dbReference>
<dbReference type="Pfam" id="PF02210">
    <property type="entry name" value="Laminin_G_2"/>
    <property type="match status" value="1"/>
</dbReference>
<keyword evidence="2" id="KW-0245">EGF-like domain</keyword>